<dbReference type="Gene3D" id="3.40.50.1000">
    <property type="entry name" value="HAD superfamily/HAD-like"/>
    <property type="match status" value="1"/>
</dbReference>
<proteinExistence type="inferred from homology"/>
<dbReference type="NCBIfam" id="TIGR01428">
    <property type="entry name" value="HAD_type_II"/>
    <property type="match status" value="1"/>
</dbReference>
<dbReference type="InterPro" id="IPR023214">
    <property type="entry name" value="HAD_sf"/>
</dbReference>
<protein>
    <submittedName>
        <fullName evidence="3">G11945 protein</fullName>
    </submittedName>
</protein>
<keyword evidence="2" id="KW-0378">Hydrolase</keyword>
<dbReference type="NCBIfam" id="TIGR01493">
    <property type="entry name" value="HAD-SF-IA-v2"/>
    <property type="match status" value="1"/>
</dbReference>
<evidence type="ECO:0000313" key="3">
    <source>
        <dbReference type="EMBL" id="CAL5228758.1"/>
    </source>
</evidence>
<dbReference type="Proteomes" id="UP001497392">
    <property type="component" value="Unassembled WGS sequence"/>
</dbReference>
<dbReference type="PANTHER" id="PTHR43316:SF3">
    <property type="entry name" value="HALOACID DEHALOGENASE, TYPE II (AFU_ORTHOLOGUE AFUA_2G07750)-RELATED"/>
    <property type="match status" value="1"/>
</dbReference>
<evidence type="ECO:0000313" key="4">
    <source>
        <dbReference type="Proteomes" id="UP001497392"/>
    </source>
</evidence>
<dbReference type="InterPro" id="IPR023198">
    <property type="entry name" value="PGP-like_dom2"/>
</dbReference>
<dbReference type="EMBL" id="CAXHTA020000019">
    <property type="protein sequence ID" value="CAL5228758.1"/>
    <property type="molecule type" value="Genomic_DNA"/>
</dbReference>
<keyword evidence="4" id="KW-1185">Reference proteome</keyword>
<sequence length="206" mass="22272">MEAFRPRLRAAGLSQDNALELWFATTLRDGIAISASGGFASFRDIASNSVKQLLAKTGHSGDSEQAAADVIKGFEEVQAHSDVLPGLRAIHDAGIKVCTMTNGSKEVTRRFLNRSKLDFVSPVLDVEGSKAWKPCKAAYQYVLDQLGMSPEQVMLVAVHPWDCNGAKAAGLKAAFIAREGQRYPDSFLAPDYTASSLEDLAQQLRA</sequence>
<dbReference type="Gene3D" id="1.10.150.240">
    <property type="entry name" value="Putative phosphatase, domain 2"/>
    <property type="match status" value="1"/>
</dbReference>
<dbReference type="SUPFAM" id="SSF56784">
    <property type="entry name" value="HAD-like"/>
    <property type="match status" value="1"/>
</dbReference>
<comment type="caution">
    <text evidence="3">The sequence shown here is derived from an EMBL/GenBank/DDBJ whole genome shotgun (WGS) entry which is preliminary data.</text>
</comment>
<dbReference type="Pfam" id="PF00702">
    <property type="entry name" value="Hydrolase"/>
    <property type="match status" value="1"/>
</dbReference>
<evidence type="ECO:0000256" key="2">
    <source>
        <dbReference type="ARBA" id="ARBA00022801"/>
    </source>
</evidence>
<dbReference type="PANTHER" id="PTHR43316">
    <property type="entry name" value="HYDROLASE, HALOACID DELAHOGENASE-RELATED"/>
    <property type="match status" value="1"/>
</dbReference>
<dbReference type="PRINTS" id="PR00413">
    <property type="entry name" value="HADHALOGNASE"/>
</dbReference>
<reference evidence="3 4" key="1">
    <citation type="submission" date="2024-06" db="EMBL/GenBank/DDBJ databases">
        <authorList>
            <person name="Kraege A."/>
            <person name="Thomma B."/>
        </authorList>
    </citation>
    <scope>NUCLEOTIDE SEQUENCE [LARGE SCALE GENOMIC DNA]</scope>
</reference>
<dbReference type="InterPro" id="IPR051540">
    <property type="entry name" value="S-2-haloacid_dehalogenase"/>
</dbReference>
<name>A0ABP1GES8_9CHLO</name>
<dbReference type="InterPro" id="IPR036412">
    <property type="entry name" value="HAD-like_sf"/>
</dbReference>
<dbReference type="InterPro" id="IPR006328">
    <property type="entry name" value="2-HAD"/>
</dbReference>
<comment type="similarity">
    <text evidence="1">Belongs to the HAD-like hydrolase superfamily. S-2-haloalkanoic acid dehalogenase family.</text>
</comment>
<evidence type="ECO:0000256" key="1">
    <source>
        <dbReference type="ARBA" id="ARBA00008106"/>
    </source>
</evidence>
<accession>A0ABP1GES8</accession>
<dbReference type="NCBIfam" id="TIGR01549">
    <property type="entry name" value="HAD-SF-IA-v1"/>
    <property type="match status" value="1"/>
</dbReference>
<organism evidence="3 4">
    <name type="scientific">Coccomyxa viridis</name>
    <dbReference type="NCBI Taxonomy" id="1274662"/>
    <lineage>
        <taxon>Eukaryota</taxon>
        <taxon>Viridiplantae</taxon>
        <taxon>Chlorophyta</taxon>
        <taxon>core chlorophytes</taxon>
        <taxon>Trebouxiophyceae</taxon>
        <taxon>Trebouxiophyceae incertae sedis</taxon>
        <taxon>Coccomyxaceae</taxon>
        <taxon>Coccomyxa</taxon>
    </lineage>
</organism>
<gene>
    <name evidence="3" type="primary">g11945</name>
    <name evidence="3" type="ORF">VP750_LOCUS10664</name>
</gene>
<dbReference type="InterPro" id="IPR006439">
    <property type="entry name" value="HAD-SF_hydro_IA"/>
</dbReference>